<dbReference type="InterPro" id="IPR050829">
    <property type="entry name" value="CorA_MIT"/>
</dbReference>
<comment type="caution">
    <text evidence="7">The sequence shown here is derived from an EMBL/GenBank/DDBJ whole genome shotgun (WGS) entry which is preliminary data.</text>
</comment>
<evidence type="ECO:0000256" key="4">
    <source>
        <dbReference type="ARBA" id="ARBA00023136"/>
    </source>
</evidence>
<comment type="subcellular location">
    <subcellularLocation>
        <location evidence="1">Membrane</location>
        <topology evidence="1">Multi-pass membrane protein</topology>
    </subcellularLocation>
</comment>
<accession>A0A8H3F4H1</accession>
<feature type="transmembrane region" description="Helical" evidence="6">
    <location>
        <begin position="402"/>
        <end position="424"/>
    </location>
</feature>
<reference evidence="7" key="1">
    <citation type="submission" date="2021-03" db="EMBL/GenBank/DDBJ databases">
        <authorList>
            <person name="Tagirdzhanova G."/>
        </authorList>
    </citation>
    <scope>NUCLEOTIDE SEQUENCE</scope>
</reference>
<dbReference type="InterPro" id="IPR045863">
    <property type="entry name" value="CorA_TM1_TM2"/>
</dbReference>
<keyword evidence="4 6" id="KW-0472">Membrane</keyword>
<keyword evidence="8" id="KW-1185">Reference proteome</keyword>
<evidence type="ECO:0000313" key="7">
    <source>
        <dbReference type="EMBL" id="CAF9917010.1"/>
    </source>
</evidence>
<gene>
    <name evidence="7" type="ORF">HETSPECPRED_003071</name>
</gene>
<dbReference type="GO" id="GO:0016020">
    <property type="term" value="C:membrane"/>
    <property type="evidence" value="ECO:0007669"/>
    <property type="project" value="UniProtKB-SubCell"/>
</dbReference>
<dbReference type="Proteomes" id="UP000664521">
    <property type="component" value="Unassembled WGS sequence"/>
</dbReference>
<evidence type="ECO:0000256" key="3">
    <source>
        <dbReference type="ARBA" id="ARBA00022989"/>
    </source>
</evidence>
<feature type="transmembrane region" description="Helical" evidence="6">
    <location>
        <begin position="436"/>
        <end position="454"/>
    </location>
</feature>
<evidence type="ECO:0000256" key="5">
    <source>
        <dbReference type="SAM" id="MobiDB-lite"/>
    </source>
</evidence>
<protein>
    <submittedName>
        <fullName evidence="7">Uncharacterized protein</fullName>
    </submittedName>
</protein>
<organism evidence="7 8">
    <name type="scientific">Heterodermia speciosa</name>
    <dbReference type="NCBI Taxonomy" id="116794"/>
    <lineage>
        <taxon>Eukaryota</taxon>
        <taxon>Fungi</taxon>
        <taxon>Dikarya</taxon>
        <taxon>Ascomycota</taxon>
        <taxon>Pezizomycotina</taxon>
        <taxon>Lecanoromycetes</taxon>
        <taxon>OSLEUM clade</taxon>
        <taxon>Lecanoromycetidae</taxon>
        <taxon>Caliciales</taxon>
        <taxon>Physciaceae</taxon>
        <taxon>Heterodermia</taxon>
    </lineage>
</organism>
<proteinExistence type="predicted"/>
<name>A0A8H3F4H1_9LECA</name>
<evidence type="ECO:0000256" key="2">
    <source>
        <dbReference type="ARBA" id="ARBA00022692"/>
    </source>
</evidence>
<feature type="compositionally biased region" description="Polar residues" evidence="5">
    <location>
        <begin position="11"/>
        <end position="20"/>
    </location>
</feature>
<feature type="region of interest" description="Disordered" evidence="5">
    <location>
        <begin position="1"/>
        <end position="20"/>
    </location>
</feature>
<evidence type="ECO:0000313" key="8">
    <source>
        <dbReference type="Proteomes" id="UP000664521"/>
    </source>
</evidence>
<keyword evidence="2 6" id="KW-0812">Transmembrane</keyword>
<sequence length="467" mass="52591">MSGNDVAVHQPSLTGNTMTGSLDHKDKYPYCSPSYDPTALDGFLIEKWMNNDFCFTETDCDVYEIEGGKASWRNNRNDAQMREYLQSYRESLRPGTFRAIFCALSYEKKDHNTVARLKLSQSTAQELLKTFNVCPEFVETIRDSEPGNATPGNRTSYLKGGKLETIEFFCVHQSIVVFKPVHVYMRYEPAGSGTTYLIFHSSKSKNIRAIKRNLSQLWEIPARNALGGLGYPDLFMPHCMIFHELIQSQRDFLLGCQDRLNAVLDDIEEHIGGTSQREKLKEFTIELNQIAQDLDVHTYSLDQTLKNMKTLSKSHQLLETASSSSGRGGSPFSLAESMERLRMLLELDESNLSYLKSRRETAMSLVFNLVNQHDSQVNATIATESASIAREARSDSSSMKTIAALTMVFLPGTYIAAIFGMNLFNYSAGTIHVSAHWWLYVAITIPMTILTIVGEKGQNAVQKMNRP</sequence>
<keyword evidence="3 6" id="KW-1133">Transmembrane helix</keyword>
<dbReference type="OrthoDB" id="2830640at2759"/>
<dbReference type="SUPFAM" id="SSF144083">
    <property type="entry name" value="Magnesium transport protein CorA, transmembrane region"/>
    <property type="match status" value="1"/>
</dbReference>
<evidence type="ECO:0000256" key="1">
    <source>
        <dbReference type="ARBA" id="ARBA00004141"/>
    </source>
</evidence>
<dbReference type="AlphaFoldDB" id="A0A8H3F4H1"/>
<evidence type="ECO:0000256" key="6">
    <source>
        <dbReference type="SAM" id="Phobius"/>
    </source>
</evidence>
<dbReference type="PANTHER" id="PTHR47685:SF1">
    <property type="entry name" value="MAGNESIUM TRANSPORT PROTEIN CORA"/>
    <property type="match status" value="1"/>
</dbReference>
<dbReference type="PANTHER" id="PTHR47685">
    <property type="entry name" value="MAGNESIUM TRANSPORT PROTEIN CORA"/>
    <property type="match status" value="1"/>
</dbReference>
<dbReference type="Gene3D" id="1.20.58.340">
    <property type="entry name" value="Magnesium transport protein CorA, transmembrane region"/>
    <property type="match status" value="1"/>
</dbReference>
<dbReference type="EMBL" id="CAJPDS010000019">
    <property type="protein sequence ID" value="CAF9917010.1"/>
    <property type="molecule type" value="Genomic_DNA"/>
</dbReference>